<dbReference type="InterPro" id="IPR052155">
    <property type="entry name" value="Biofilm_reg_signaling"/>
</dbReference>
<evidence type="ECO:0000313" key="7">
    <source>
        <dbReference type="Proteomes" id="UP000222056"/>
    </source>
</evidence>
<protein>
    <submittedName>
        <fullName evidence="6">PAS domain S-box-containing protein/diguanylate cyclase (GGDEF) domain-containing protein</fullName>
    </submittedName>
</protein>
<evidence type="ECO:0000259" key="5">
    <source>
        <dbReference type="PROSITE" id="PS50887"/>
    </source>
</evidence>
<feature type="transmembrane region" description="Helical" evidence="2">
    <location>
        <begin position="202"/>
        <end position="222"/>
    </location>
</feature>
<keyword evidence="2" id="KW-1133">Transmembrane helix</keyword>
<dbReference type="SUPFAM" id="SSF55073">
    <property type="entry name" value="Nucleotide cyclase"/>
    <property type="match status" value="1"/>
</dbReference>
<dbReference type="InterPro" id="IPR013767">
    <property type="entry name" value="PAS_fold"/>
</dbReference>
<dbReference type="Gene3D" id="3.20.20.450">
    <property type="entry name" value="EAL domain"/>
    <property type="match status" value="1"/>
</dbReference>
<evidence type="ECO:0000256" key="1">
    <source>
        <dbReference type="SAM" id="MobiDB-lite"/>
    </source>
</evidence>
<dbReference type="NCBIfam" id="TIGR00254">
    <property type="entry name" value="GGDEF"/>
    <property type="match status" value="1"/>
</dbReference>
<evidence type="ECO:0000259" key="4">
    <source>
        <dbReference type="PROSITE" id="PS50883"/>
    </source>
</evidence>
<feature type="transmembrane region" description="Helical" evidence="2">
    <location>
        <begin position="39"/>
        <end position="59"/>
    </location>
</feature>
<dbReference type="SUPFAM" id="SSF55785">
    <property type="entry name" value="PYP-like sensor domain (PAS domain)"/>
    <property type="match status" value="1"/>
</dbReference>
<evidence type="ECO:0000259" key="3">
    <source>
        <dbReference type="PROSITE" id="PS50112"/>
    </source>
</evidence>
<dbReference type="Pfam" id="PF00990">
    <property type="entry name" value="GGDEF"/>
    <property type="match status" value="1"/>
</dbReference>
<evidence type="ECO:0000256" key="2">
    <source>
        <dbReference type="SAM" id="Phobius"/>
    </source>
</evidence>
<dbReference type="CDD" id="cd01948">
    <property type="entry name" value="EAL"/>
    <property type="match status" value="1"/>
</dbReference>
<feature type="region of interest" description="Disordered" evidence="1">
    <location>
        <begin position="795"/>
        <end position="825"/>
    </location>
</feature>
<gene>
    <name evidence="6" type="ORF">SAMN02745716_0613</name>
</gene>
<dbReference type="STRING" id="29539.SAMN02745716_0613"/>
<feature type="compositionally biased region" description="Basic and acidic residues" evidence="1">
    <location>
        <begin position="796"/>
        <end position="807"/>
    </location>
</feature>
<dbReference type="Pfam" id="PF00563">
    <property type="entry name" value="EAL"/>
    <property type="match status" value="1"/>
</dbReference>
<dbReference type="InterPro" id="IPR001633">
    <property type="entry name" value="EAL_dom"/>
</dbReference>
<reference evidence="7" key="1">
    <citation type="submission" date="2016-10" db="EMBL/GenBank/DDBJ databases">
        <authorList>
            <person name="Varghese N."/>
            <person name="Submissions S."/>
        </authorList>
    </citation>
    <scope>NUCLEOTIDE SEQUENCE [LARGE SCALE GENOMIC DNA]</scope>
    <source>
        <strain evidence="7">ATCC 35263</strain>
    </source>
</reference>
<dbReference type="SMART" id="SM00052">
    <property type="entry name" value="EAL"/>
    <property type="match status" value="1"/>
</dbReference>
<dbReference type="SMART" id="SM00091">
    <property type="entry name" value="PAS"/>
    <property type="match status" value="1"/>
</dbReference>
<dbReference type="InterPro" id="IPR000014">
    <property type="entry name" value="PAS"/>
</dbReference>
<keyword evidence="7" id="KW-1185">Reference proteome</keyword>
<dbReference type="InterPro" id="IPR035965">
    <property type="entry name" value="PAS-like_dom_sf"/>
</dbReference>
<name>A0A1H6FKM9_THEAL</name>
<dbReference type="FunFam" id="3.20.20.450:FF:000001">
    <property type="entry name" value="Cyclic di-GMP phosphodiesterase yahA"/>
    <property type="match status" value="1"/>
</dbReference>
<dbReference type="EMBL" id="FNWJ01000001">
    <property type="protein sequence ID" value="SEH10952.1"/>
    <property type="molecule type" value="Genomic_DNA"/>
</dbReference>
<feature type="domain" description="PAS" evidence="3">
    <location>
        <begin position="242"/>
        <end position="297"/>
    </location>
</feature>
<dbReference type="NCBIfam" id="TIGR00229">
    <property type="entry name" value="sensory_box"/>
    <property type="match status" value="1"/>
</dbReference>
<dbReference type="GO" id="GO:0006355">
    <property type="term" value="P:regulation of DNA-templated transcription"/>
    <property type="evidence" value="ECO:0007669"/>
    <property type="project" value="InterPro"/>
</dbReference>
<dbReference type="PROSITE" id="PS50887">
    <property type="entry name" value="GGDEF"/>
    <property type="match status" value="1"/>
</dbReference>
<dbReference type="InterPro" id="IPR043128">
    <property type="entry name" value="Rev_trsase/Diguanyl_cyclase"/>
</dbReference>
<dbReference type="PANTHER" id="PTHR44757">
    <property type="entry name" value="DIGUANYLATE CYCLASE DGCP"/>
    <property type="match status" value="1"/>
</dbReference>
<accession>A0A1H6FKM9</accession>
<dbReference type="Pfam" id="PF00989">
    <property type="entry name" value="PAS"/>
    <property type="match status" value="1"/>
</dbReference>
<dbReference type="AlphaFoldDB" id="A0A1H6FKM9"/>
<proteinExistence type="predicted"/>
<dbReference type="CDD" id="cd01949">
    <property type="entry name" value="GGDEF"/>
    <property type="match status" value="1"/>
</dbReference>
<evidence type="ECO:0000313" key="6">
    <source>
        <dbReference type="EMBL" id="SEH10952.1"/>
    </source>
</evidence>
<dbReference type="PROSITE" id="PS50883">
    <property type="entry name" value="EAL"/>
    <property type="match status" value="1"/>
</dbReference>
<keyword evidence="2" id="KW-0472">Membrane</keyword>
<organism evidence="6 7">
    <name type="scientific">Thermoleophilum album</name>
    <dbReference type="NCBI Taxonomy" id="29539"/>
    <lineage>
        <taxon>Bacteria</taxon>
        <taxon>Bacillati</taxon>
        <taxon>Actinomycetota</taxon>
        <taxon>Thermoleophilia</taxon>
        <taxon>Thermoleophilales</taxon>
        <taxon>Thermoleophilaceae</taxon>
        <taxon>Thermoleophilum</taxon>
    </lineage>
</organism>
<sequence length="825" mass="89918">MGHADAEDGPAHTHGGELLRSIRVRLARLLPRGVSPAQWATIVAGLAMVLALALVADLARRRADEYRQAEAAVARIEAASATLQAATWRGLYDYAAHGPSPSLTAALPARGFASWAELSAGLDDLGALGLTADQKRLAQAAADVRRSGMAALGAYRLGRPALAVRLVQSRLEPAVVRLGAEARQTARRQHERAAGTLARARLAFLGAFTSGLLLFALAAWRFERLRRRARVERAVRAAERREEARLRALLDQSRECVLVLDRSLTVRWAAGPGRSLLGMAPSELVGRSLLGLVHPDDAGLLNGLIAAASARHSGEGVDCRLRHLDGYWVHVEAVARDRCSDPLIGGIVVTLRDIGERKQFEQELLHRAFHDALTGLPNRALFEDRVGQVLAQVRESGLRAAVMLIDLDDFKTVNDGLGHAIGDDVLREAGRRIARCVKPTDTVARFGGDEFALLATVGSGDDPLALALRVLAALRDPYAVDGRELNLSASIGVVDVAPDTTVAELLRDADTAMYAAKEGGKDRVELFDTDMHRRVLERLELRGDLQRALDAGEFELHYQPIVDLESRAPVGFEALLRWRHPRRGLVPPLEFVPLAEETGLIIPIGRWVLRKACATVARWREQIPGCDVDISVNVAPRQLRDEHFERDVQEVLRETGIAPSAVVLEITESLLAEDPKVLAARLERLRALGVRIAVDDFGTGYSALSHLRTLPIDVLKVDRTFIDGIDRDREKEALVRGIVSLGSTLRLEVVAEGIEDERQADCLRRMQSQLGQGFYFARPLPEKEAEKLLRASLAARGDESAATDRKLSGSVPPSRSAPLSARTNA</sequence>
<dbReference type="Proteomes" id="UP000222056">
    <property type="component" value="Unassembled WGS sequence"/>
</dbReference>
<dbReference type="CDD" id="cd00130">
    <property type="entry name" value="PAS"/>
    <property type="match status" value="1"/>
</dbReference>
<dbReference type="Gene3D" id="3.30.70.270">
    <property type="match status" value="1"/>
</dbReference>
<dbReference type="InterPro" id="IPR029787">
    <property type="entry name" value="Nucleotide_cyclase"/>
</dbReference>
<dbReference type="InterPro" id="IPR000160">
    <property type="entry name" value="GGDEF_dom"/>
</dbReference>
<dbReference type="SMART" id="SM00267">
    <property type="entry name" value="GGDEF"/>
    <property type="match status" value="1"/>
</dbReference>
<dbReference type="Gene3D" id="3.30.450.20">
    <property type="entry name" value="PAS domain"/>
    <property type="match status" value="1"/>
</dbReference>
<feature type="domain" description="GGDEF" evidence="5">
    <location>
        <begin position="398"/>
        <end position="529"/>
    </location>
</feature>
<dbReference type="PANTHER" id="PTHR44757:SF2">
    <property type="entry name" value="BIOFILM ARCHITECTURE MAINTENANCE PROTEIN MBAA"/>
    <property type="match status" value="1"/>
</dbReference>
<feature type="domain" description="EAL" evidence="4">
    <location>
        <begin position="538"/>
        <end position="793"/>
    </location>
</feature>
<dbReference type="InterPro" id="IPR035919">
    <property type="entry name" value="EAL_sf"/>
</dbReference>
<dbReference type="SUPFAM" id="SSF141868">
    <property type="entry name" value="EAL domain-like"/>
    <property type="match status" value="1"/>
</dbReference>
<dbReference type="PROSITE" id="PS50112">
    <property type="entry name" value="PAS"/>
    <property type="match status" value="1"/>
</dbReference>
<keyword evidence="2" id="KW-0812">Transmembrane</keyword>